<dbReference type="EMBL" id="DUZY01000001">
    <property type="protein sequence ID" value="DAD19861.1"/>
    <property type="molecule type" value="Genomic_DNA"/>
</dbReference>
<evidence type="ECO:0000313" key="2">
    <source>
        <dbReference type="EMBL" id="DAD19861.1"/>
    </source>
</evidence>
<protein>
    <submittedName>
        <fullName evidence="2">Uncharacterized protein</fullName>
    </submittedName>
</protein>
<gene>
    <name evidence="2" type="ORF">HUJ06_021324</name>
</gene>
<evidence type="ECO:0000313" key="3">
    <source>
        <dbReference type="Proteomes" id="UP000607653"/>
    </source>
</evidence>
<accession>A0A822XL39</accession>
<sequence>MTSFFGMIYYLIQLHTSFLLHLYRLRAEPSSDFLQLKDMLDISRHPHPVTARSDFAAGSHDAYPRTPSVDLNDNN</sequence>
<organism evidence="2 3">
    <name type="scientific">Nelumbo nucifera</name>
    <name type="common">Sacred lotus</name>
    <dbReference type="NCBI Taxonomy" id="4432"/>
    <lineage>
        <taxon>Eukaryota</taxon>
        <taxon>Viridiplantae</taxon>
        <taxon>Streptophyta</taxon>
        <taxon>Embryophyta</taxon>
        <taxon>Tracheophyta</taxon>
        <taxon>Spermatophyta</taxon>
        <taxon>Magnoliopsida</taxon>
        <taxon>Proteales</taxon>
        <taxon>Nelumbonaceae</taxon>
        <taxon>Nelumbo</taxon>
    </lineage>
</organism>
<comment type="caution">
    <text evidence="2">The sequence shown here is derived from an EMBL/GenBank/DDBJ whole genome shotgun (WGS) entry which is preliminary data.</text>
</comment>
<feature type="region of interest" description="Disordered" evidence="1">
    <location>
        <begin position="51"/>
        <end position="75"/>
    </location>
</feature>
<evidence type="ECO:0000256" key="1">
    <source>
        <dbReference type="SAM" id="MobiDB-lite"/>
    </source>
</evidence>
<keyword evidence="3" id="KW-1185">Reference proteome</keyword>
<dbReference type="Proteomes" id="UP000607653">
    <property type="component" value="Unassembled WGS sequence"/>
</dbReference>
<name>A0A822XL39_NELNU</name>
<dbReference type="AlphaFoldDB" id="A0A822XL39"/>
<reference evidence="2 3" key="1">
    <citation type="journal article" date="2020" name="Mol. Biol. Evol.">
        <title>Distinct Expression and Methylation Patterns for Genes with Different Fates following a Single Whole-Genome Duplication in Flowering Plants.</title>
        <authorList>
            <person name="Shi T."/>
            <person name="Rahmani R.S."/>
            <person name="Gugger P.F."/>
            <person name="Wang M."/>
            <person name="Li H."/>
            <person name="Zhang Y."/>
            <person name="Li Z."/>
            <person name="Wang Q."/>
            <person name="Van de Peer Y."/>
            <person name="Marchal K."/>
            <person name="Chen J."/>
        </authorList>
    </citation>
    <scope>NUCLEOTIDE SEQUENCE [LARGE SCALE GENOMIC DNA]</scope>
    <source>
        <tissue evidence="2">Leaf</tissue>
    </source>
</reference>
<proteinExistence type="predicted"/>